<dbReference type="Gene3D" id="2.60.40.2500">
    <property type="match status" value="1"/>
</dbReference>
<protein>
    <submittedName>
        <fullName evidence="4">P-type conjugative transfer protein TrbG</fullName>
    </submittedName>
</protein>
<keyword evidence="2 3" id="KW-0732">Signal</keyword>
<dbReference type="RefSeq" id="WP_211940979.1">
    <property type="nucleotide sequence ID" value="NZ_CP073079.1"/>
</dbReference>
<feature type="chain" id="PRO_5037859670" evidence="3">
    <location>
        <begin position="30"/>
        <end position="323"/>
    </location>
</feature>
<organism evidence="4 5">
    <name type="scientific">Phenylobacterium montanum</name>
    <dbReference type="NCBI Taxonomy" id="2823693"/>
    <lineage>
        <taxon>Bacteria</taxon>
        <taxon>Pseudomonadati</taxon>
        <taxon>Pseudomonadota</taxon>
        <taxon>Alphaproteobacteria</taxon>
        <taxon>Caulobacterales</taxon>
        <taxon>Caulobacteraceae</taxon>
        <taxon>Phenylobacterium</taxon>
    </lineage>
</organism>
<evidence type="ECO:0000313" key="5">
    <source>
        <dbReference type="Proteomes" id="UP000676409"/>
    </source>
</evidence>
<dbReference type="NCBIfam" id="TIGR02775">
    <property type="entry name" value="TrbG_Ti"/>
    <property type="match status" value="1"/>
</dbReference>
<dbReference type="AlphaFoldDB" id="A0A975IXF7"/>
<evidence type="ECO:0000256" key="2">
    <source>
        <dbReference type="ARBA" id="ARBA00022729"/>
    </source>
</evidence>
<dbReference type="Proteomes" id="UP000676409">
    <property type="component" value="Plasmid unnamed"/>
</dbReference>
<dbReference type="InterPro" id="IPR010258">
    <property type="entry name" value="Conjugal_tfr_TrbG/VirB9/CagX"/>
</dbReference>
<name>A0A975IXF7_9CAUL</name>
<feature type="signal peptide" evidence="3">
    <location>
        <begin position="1"/>
        <end position="29"/>
    </location>
</feature>
<proteinExistence type="inferred from homology"/>
<dbReference type="InterPro" id="IPR014142">
    <property type="entry name" value="TrbG_Ti"/>
</dbReference>
<evidence type="ECO:0000256" key="1">
    <source>
        <dbReference type="ARBA" id="ARBA00006135"/>
    </source>
</evidence>
<reference evidence="4" key="1">
    <citation type="submission" date="2021-04" db="EMBL/GenBank/DDBJ databases">
        <title>The complete genome sequence of Caulobacter sp. S6.</title>
        <authorList>
            <person name="Tang Y."/>
            <person name="Ouyang W."/>
            <person name="Liu Q."/>
            <person name="Huang B."/>
            <person name="Guo Z."/>
            <person name="Lei P."/>
        </authorList>
    </citation>
    <scope>NUCLEOTIDE SEQUENCE</scope>
    <source>
        <strain evidence="4">S6</strain>
        <plasmid evidence="4">unnamed</plasmid>
    </source>
</reference>
<evidence type="ECO:0000313" key="4">
    <source>
        <dbReference type="EMBL" id="QUD90933.1"/>
    </source>
</evidence>
<accession>A0A975IXF7</accession>
<dbReference type="EMBL" id="CP073079">
    <property type="protein sequence ID" value="QUD90933.1"/>
    <property type="molecule type" value="Genomic_DNA"/>
</dbReference>
<dbReference type="Pfam" id="PF03524">
    <property type="entry name" value="CagX"/>
    <property type="match status" value="1"/>
</dbReference>
<dbReference type="CDD" id="cd06911">
    <property type="entry name" value="VirB9_CagX_TrbG"/>
    <property type="match status" value="1"/>
</dbReference>
<evidence type="ECO:0000256" key="3">
    <source>
        <dbReference type="SAM" id="SignalP"/>
    </source>
</evidence>
<keyword evidence="5" id="KW-1185">Reference proteome</keyword>
<geneLocation type="plasmid" evidence="4 5">
    <name>unnamed</name>
</geneLocation>
<comment type="similarity">
    <text evidence="1">Belongs to the TrbG/VirB9 family.</text>
</comment>
<dbReference type="InterPro" id="IPR038161">
    <property type="entry name" value="VirB9/CagX/TrbG_C_sf"/>
</dbReference>
<gene>
    <name evidence="4" type="primary">trbG</name>
    <name evidence="4" type="ORF">KCG34_25585</name>
</gene>
<dbReference type="KEGG" id="caul:KCG34_25585"/>
<keyword evidence="4" id="KW-0614">Plasmid</keyword>
<dbReference type="InterPro" id="IPR033645">
    <property type="entry name" value="VirB9/CagX/TrbG_C"/>
</dbReference>
<sequence length="323" mass="34727">MSLIRKIPVRPTQSLCVAAALAIVGDASAQTPTALTPNPPPARAPAAGAAVAPITPTAPTPRVHRIRRGPPPPGFAAVTAANAGARAYATPDAYINAVLFYDYEAGRIYTLQTSPRFLTTVLLRPGEKLIAKAAGDTVRWVLGETVQGSGANQQVVVLIKPIRGGLKTNVVLTTDQRTYLLEAVSREGGTYTSAISWNYPQEQMQALAAAQAAQAQSVVAPTLAIDQLHFDYKVEAIHMKPPRWQPLRVFDDGLKTYIQFPVNMAATDAPPLFLVGPGGTAQLVNYRFLNGYYVVDRLVDVAELRLGEKPQQVVRITRTARKG</sequence>